<evidence type="ECO:0000256" key="1">
    <source>
        <dbReference type="ARBA" id="ARBA00022441"/>
    </source>
</evidence>
<proteinExistence type="predicted"/>
<gene>
    <name evidence="2" type="ORF">MEUPH1_LOCUS24398</name>
</gene>
<keyword evidence="1" id="KW-0880">Kelch repeat</keyword>
<dbReference type="AlphaFoldDB" id="A0AAV0XQY5"/>
<dbReference type="Pfam" id="PF01344">
    <property type="entry name" value="Kelch_1"/>
    <property type="match status" value="1"/>
</dbReference>
<dbReference type="EMBL" id="CARXXK010000306">
    <property type="protein sequence ID" value="CAI6370262.1"/>
    <property type="molecule type" value="Genomic_DNA"/>
</dbReference>
<comment type="caution">
    <text evidence="2">The sequence shown here is derived from an EMBL/GenBank/DDBJ whole genome shotgun (WGS) entry which is preliminary data.</text>
</comment>
<accession>A0AAV0XQY5</accession>
<reference evidence="2 3" key="1">
    <citation type="submission" date="2023-01" db="EMBL/GenBank/DDBJ databases">
        <authorList>
            <person name="Whitehead M."/>
        </authorList>
    </citation>
    <scope>NUCLEOTIDE SEQUENCE [LARGE SCALE GENOMIC DNA]</scope>
</reference>
<dbReference type="SMART" id="SM00612">
    <property type="entry name" value="Kelch"/>
    <property type="match status" value="1"/>
</dbReference>
<dbReference type="PRINTS" id="PR00501">
    <property type="entry name" value="KELCHREPEAT"/>
</dbReference>
<dbReference type="Proteomes" id="UP001160148">
    <property type="component" value="Unassembled WGS sequence"/>
</dbReference>
<evidence type="ECO:0000313" key="3">
    <source>
        <dbReference type="Proteomes" id="UP001160148"/>
    </source>
</evidence>
<dbReference type="Gene3D" id="2.120.10.80">
    <property type="entry name" value="Kelch-type beta propeller"/>
    <property type="match status" value="1"/>
</dbReference>
<sequence length="70" mass="7698">MHLCRQFPGVAVLDGLLYVIGGDDGTSTFDSVESYNPKTKTWTMVTTSLNNARTAAGIVAIERPRNFKTY</sequence>
<dbReference type="InterPro" id="IPR015915">
    <property type="entry name" value="Kelch-typ_b-propeller"/>
</dbReference>
<evidence type="ECO:0000313" key="2">
    <source>
        <dbReference type="EMBL" id="CAI6370262.1"/>
    </source>
</evidence>
<protein>
    <submittedName>
        <fullName evidence="2">Uncharacterized protein</fullName>
    </submittedName>
</protein>
<name>A0AAV0XQY5_9HEMI</name>
<keyword evidence="3" id="KW-1185">Reference proteome</keyword>
<organism evidence="2 3">
    <name type="scientific">Macrosiphum euphorbiae</name>
    <name type="common">potato aphid</name>
    <dbReference type="NCBI Taxonomy" id="13131"/>
    <lineage>
        <taxon>Eukaryota</taxon>
        <taxon>Metazoa</taxon>
        <taxon>Ecdysozoa</taxon>
        <taxon>Arthropoda</taxon>
        <taxon>Hexapoda</taxon>
        <taxon>Insecta</taxon>
        <taxon>Pterygota</taxon>
        <taxon>Neoptera</taxon>
        <taxon>Paraneoptera</taxon>
        <taxon>Hemiptera</taxon>
        <taxon>Sternorrhyncha</taxon>
        <taxon>Aphidomorpha</taxon>
        <taxon>Aphidoidea</taxon>
        <taxon>Aphididae</taxon>
        <taxon>Macrosiphini</taxon>
        <taxon>Macrosiphum</taxon>
    </lineage>
</organism>
<dbReference type="InterPro" id="IPR006652">
    <property type="entry name" value="Kelch_1"/>
</dbReference>
<dbReference type="SUPFAM" id="SSF117281">
    <property type="entry name" value="Kelch motif"/>
    <property type="match status" value="1"/>
</dbReference>